<dbReference type="SUPFAM" id="SSF102462">
    <property type="entry name" value="Peptidyl-tRNA hydrolase II"/>
    <property type="match status" value="1"/>
</dbReference>
<dbReference type="InterPro" id="IPR002833">
    <property type="entry name" value="PTH2"/>
</dbReference>
<dbReference type="Proteomes" id="UP001318040">
    <property type="component" value="Chromosome 41"/>
</dbReference>
<feature type="region of interest" description="Disordered" evidence="7">
    <location>
        <begin position="117"/>
        <end position="176"/>
    </location>
</feature>
<comment type="similarity">
    <text evidence="3">Belongs to the PTH2 family.</text>
</comment>
<dbReference type="RefSeq" id="XP_032825196.1">
    <property type="nucleotide sequence ID" value="XM_032969305.1"/>
</dbReference>
<evidence type="ECO:0000256" key="6">
    <source>
        <dbReference type="ARBA" id="ARBA00067311"/>
    </source>
</evidence>
<evidence type="ECO:0000256" key="5">
    <source>
        <dbReference type="ARBA" id="ARBA00059027"/>
    </source>
</evidence>
<dbReference type="Gene3D" id="3.40.1490.10">
    <property type="entry name" value="Bit1"/>
    <property type="match status" value="1"/>
</dbReference>
<comment type="function">
    <text evidence="5">Peptidyl-tRNA hydrolase which releases tRNAs from the ribosome during protein synthesis. Promotes caspase-independent apoptosis by regulating the function of two transcriptional regulators, AES and TLE1.</text>
</comment>
<evidence type="ECO:0000256" key="1">
    <source>
        <dbReference type="ARBA" id="ARBA00013260"/>
    </source>
</evidence>
<dbReference type="NCBIfam" id="NF003314">
    <property type="entry name" value="PRK04322.1"/>
    <property type="match status" value="1"/>
</dbReference>
<evidence type="ECO:0000256" key="2">
    <source>
        <dbReference type="ARBA" id="ARBA00022801"/>
    </source>
</evidence>
<proteinExistence type="inferred from homology"/>
<dbReference type="NCBIfam" id="TIGR00283">
    <property type="entry name" value="arch_pth2"/>
    <property type="match status" value="1"/>
</dbReference>
<feature type="region of interest" description="Disordered" evidence="7">
    <location>
        <begin position="51"/>
        <end position="82"/>
    </location>
</feature>
<evidence type="ECO:0000256" key="3">
    <source>
        <dbReference type="ARBA" id="ARBA00038050"/>
    </source>
</evidence>
<dbReference type="GO" id="GO:0005829">
    <property type="term" value="C:cytosol"/>
    <property type="evidence" value="ECO:0007669"/>
    <property type="project" value="TreeGrafter"/>
</dbReference>
<dbReference type="PANTHER" id="PTHR12649">
    <property type="entry name" value="PEPTIDYL-TRNA HYDROLASE 2"/>
    <property type="match status" value="1"/>
</dbReference>
<dbReference type="CDD" id="cd02430">
    <property type="entry name" value="PTH2"/>
    <property type="match status" value="1"/>
</dbReference>
<name>A0AAJ7TY84_PETMA</name>
<dbReference type="InterPro" id="IPR023476">
    <property type="entry name" value="Pep_tRNA_hydro_II_dom_sf"/>
</dbReference>
<evidence type="ECO:0000256" key="7">
    <source>
        <dbReference type="SAM" id="MobiDB-lite"/>
    </source>
</evidence>
<reference evidence="9" key="1">
    <citation type="submission" date="2025-08" db="UniProtKB">
        <authorList>
            <consortium name="RefSeq"/>
        </authorList>
    </citation>
    <scope>IDENTIFICATION</scope>
    <source>
        <tissue evidence="9">Sperm</tissue>
    </source>
</reference>
<dbReference type="GO" id="GO:0004045">
    <property type="term" value="F:peptidyl-tRNA hydrolase activity"/>
    <property type="evidence" value="ECO:0007669"/>
    <property type="project" value="UniProtKB-EC"/>
</dbReference>
<dbReference type="Pfam" id="PF01981">
    <property type="entry name" value="PTH2"/>
    <property type="match status" value="1"/>
</dbReference>
<gene>
    <name evidence="9" type="primary">LOC116951033</name>
</gene>
<dbReference type="PANTHER" id="PTHR12649:SF11">
    <property type="entry name" value="PEPTIDYL-TRNA HYDROLASE 2, MITOCHONDRIAL"/>
    <property type="match status" value="1"/>
</dbReference>
<feature type="compositionally biased region" description="Acidic residues" evidence="7">
    <location>
        <begin position="139"/>
        <end position="156"/>
    </location>
</feature>
<dbReference type="GeneID" id="116951033"/>
<dbReference type="KEGG" id="pmrn:116951033"/>
<dbReference type="FunFam" id="3.40.1490.10:FF:000001">
    <property type="entry name" value="Peptidyl-tRNA hydrolase 2"/>
    <property type="match status" value="1"/>
</dbReference>
<dbReference type="EC" id="3.1.1.29" evidence="1"/>
<protein>
    <recommendedName>
        <fullName evidence="6">Peptidyl-tRNA hydrolase 2, mitochondrial</fullName>
        <ecNumber evidence="1">3.1.1.29</ecNumber>
    </recommendedName>
</protein>
<keyword evidence="8" id="KW-1185">Reference proteome</keyword>
<evidence type="ECO:0000313" key="8">
    <source>
        <dbReference type="Proteomes" id="UP001318040"/>
    </source>
</evidence>
<evidence type="ECO:0000256" key="4">
    <source>
        <dbReference type="ARBA" id="ARBA00048707"/>
    </source>
</evidence>
<evidence type="ECO:0000313" key="9">
    <source>
        <dbReference type="RefSeq" id="XP_032825196.1"/>
    </source>
</evidence>
<accession>A0AAJ7TY84</accession>
<comment type="catalytic activity">
    <reaction evidence="4">
        <text>an N-acyl-L-alpha-aminoacyl-tRNA + H2O = an N-acyl-L-amino acid + a tRNA + H(+)</text>
        <dbReference type="Rhea" id="RHEA:54448"/>
        <dbReference type="Rhea" id="RHEA-COMP:10123"/>
        <dbReference type="Rhea" id="RHEA-COMP:13883"/>
        <dbReference type="ChEBI" id="CHEBI:15377"/>
        <dbReference type="ChEBI" id="CHEBI:15378"/>
        <dbReference type="ChEBI" id="CHEBI:59874"/>
        <dbReference type="ChEBI" id="CHEBI:78442"/>
        <dbReference type="ChEBI" id="CHEBI:138191"/>
        <dbReference type="EC" id="3.1.1.29"/>
    </reaction>
</comment>
<keyword evidence="2" id="KW-0378">Hydrolase</keyword>
<organism evidence="8 9">
    <name type="scientific">Petromyzon marinus</name>
    <name type="common">Sea lamprey</name>
    <dbReference type="NCBI Taxonomy" id="7757"/>
    <lineage>
        <taxon>Eukaryota</taxon>
        <taxon>Metazoa</taxon>
        <taxon>Chordata</taxon>
        <taxon>Craniata</taxon>
        <taxon>Vertebrata</taxon>
        <taxon>Cyclostomata</taxon>
        <taxon>Hyperoartia</taxon>
        <taxon>Petromyzontiformes</taxon>
        <taxon>Petromyzontidae</taxon>
        <taxon>Petromyzon</taxon>
    </lineage>
</organism>
<dbReference type="AlphaFoldDB" id="A0AAJ7TY84"/>
<sequence>MAFKAARARSVLGLRFLGFSEPTCLGELTTKRAILKLQETLTYLVLTAGDGARSETRPRAPNHAGRTRTQKSQASPPPRAMSAMPLHASVASLLASMGCGFALAWFLRGHSVTAPAHGPPADHAGQARGREGGGSSGDDGYDKDDDFDGGGDDVDSDGNSVGDDTGSDDDDDADADEHKMVLVVRADLKMGKGKAAAQCAHAAVAAYRLAAARQPGALRRWRRGGQAKIVTRVEDEAALLELQERARALGLGAPVVCDAGRTQVAAGSCTVLAVGPGPVRMVGEVTGHLKLY</sequence>
<feature type="compositionally biased region" description="Acidic residues" evidence="7">
    <location>
        <begin position="165"/>
        <end position="175"/>
    </location>
</feature>
<feature type="compositionally biased region" description="Low complexity" evidence="7">
    <location>
        <begin position="117"/>
        <end position="127"/>
    </location>
</feature>